<evidence type="ECO:0000313" key="3">
    <source>
        <dbReference type="Proteomes" id="UP001218218"/>
    </source>
</evidence>
<reference evidence="2" key="1">
    <citation type="submission" date="2023-03" db="EMBL/GenBank/DDBJ databases">
        <title>Massive genome expansion in bonnet fungi (Mycena s.s.) driven by repeated elements and novel gene families across ecological guilds.</title>
        <authorList>
            <consortium name="Lawrence Berkeley National Laboratory"/>
            <person name="Harder C.B."/>
            <person name="Miyauchi S."/>
            <person name="Viragh M."/>
            <person name="Kuo A."/>
            <person name="Thoen E."/>
            <person name="Andreopoulos B."/>
            <person name="Lu D."/>
            <person name="Skrede I."/>
            <person name="Drula E."/>
            <person name="Henrissat B."/>
            <person name="Morin E."/>
            <person name="Kohler A."/>
            <person name="Barry K."/>
            <person name="LaButti K."/>
            <person name="Morin E."/>
            <person name="Salamov A."/>
            <person name="Lipzen A."/>
            <person name="Mereny Z."/>
            <person name="Hegedus B."/>
            <person name="Baldrian P."/>
            <person name="Stursova M."/>
            <person name="Weitz H."/>
            <person name="Taylor A."/>
            <person name="Grigoriev I.V."/>
            <person name="Nagy L.G."/>
            <person name="Martin F."/>
            <person name="Kauserud H."/>
        </authorList>
    </citation>
    <scope>NUCLEOTIDE SEQUENCE</scope>
    <source>
        <strain evidence="2">CBHHK002</strain>
    </source>
</reference>
<feature type="non-terminal residue" evidence="2">
    <location>
        <position position="1"/>
    </location>
</feature>
<proteinExistence type="predicted"/>
<accession>A0AAD7ERL6</accession>
<comment type="caution">
    <text evidence="2">The sequence shown here is derived from an EMBL/GenBank/DDBJ whole genome shotgun (WGS) entry which is preliminary data.</text>
</comment>
<gene>
    <name evidence="2" type="ORF">DFH08DRAFT_1002581</name>
</gene>
<protein>
    <submittedName>
        <fullName evidence="2">Uncharacterized protein</fullName>
    </submittedName>
</protein>
<dbReference type="EMBL" id="JARIHO010000019">
    <property type="protein sequence ID" value="KAJ7347603.1"/>
    <property type="molecule type" value="Genomic_DNA"/>
</dbReference>
<dbReference type="AlphaFoldDB" id="A0AAD7ERL6"/>
<evidence type="ECO:0000256" key="1">
    <source>
        <dbReference type="SAM" id="MobiDB-lite"/>
    </source>
</evidence>
<evidence type="ECO:0000313" key="2">
    <source>
        <dbReference type="EMBL" id="KAJ7347603.1"/>
    </source>
</evidence>
<name>A0AAD7ERL6_9AGAR</name>
<keyword evidence="3" id="KW-1185">Reference proteome</keyword>
<dbReference type="Proteomes" id="UP001218218">
    <property type="component" value="Unassembled WGS sequence"/>
</dbReference>
<sequence>RDRHRTYVVAIQQKNHSYRDGPAAAGECWQPPITRTPAMPHSLSKSRSAWNGPQVGYIGMTTIYRARSLEIREYGGKSPRAALPLRAPDRIKSTMTICTSFRPRTPTRDKLDQERAEYANAHPNRGAPPLCPGGSQAPHRPPTACRTPARYKLDQEHAKTRGRSLELKLLYARHANAHPHRGAPPLRMRRALLGCTSWTARRHYTSSPAGAQDHSPVLAAPLQGSVMYSLQMRAQSTSVHLHCARVCPPSPPPDIQHVRSCTPAHTGALAGLLGPAATHHPRSSYDMATRILTAAARAEHQRAGTAASPPSSPPRSCPYCVAAVS</sequence>
<organism evidence="2 3">
    <name type="scientific">Mycena albidolilacea</name>
    <dbReference type="NCBI Taxonomy" id="1033008"/>
    <lineage>
        <taxon>Eukaryota</taxon>
        <taxon>Fungi</taxon>
        <taxon>Dikarya</taxon>
        <taxon>Basidiomycota</taxon>
        <taxon>Agaricomycotina</taxon>
        <taxon>Agaricomycetes</taxon>
        <taxon>Agaricomycetidae</taxon>
        <taxon>Agaricales</taxon>
        <taxon>Marasmiineae</taxon>
        <taxon>Mycenaceae</taxon>
        <taxon>Mycena</taxon>
    </lineage>
</organism>
<feature type="region of interest" description="Disordered" evidence="1">
    <location>
        <begin position="121"/>
        <end position="146"/>
    </location>
</feature>